<feature type="compositionally biased region" description="Low complexity" evidence="1">
    <location>
        <begin position="61"/>
        <end position="77"/>
    </location>
</feature>
<proteinExistence type="predicted"/>
<evidence type="ECO:0000256" key="1">
    <source>
        <dbReference type="SAM" id="MobiDB-lite"/>
    </source>
</evidence>
<dbReference type="Proteomes" id="UP001148838">
    <property type="component" value="Unassembled WGS sequence"/>
</dbReference>
<sequence length="234" mass="24459">MMQSPLMGYSTLTHFLEMRQQQCPIAGRTPVTPSSPSLYMYSALRQQAMTAGTSGNMIGDSSSSGSPSPPSSATSSSTMGKSFTIDAILGLGDANKLDCGTAKCVATDLSTNATSAGARGTVAGARHPGVSERAAATVAAVLHPLQASYAVTTCRRPSQGLNCYVRQVTWVIFVNSTLTDGPSCSIGPVLKRVAYLISPRTRSPKYFLHQNRIPISPQSGRGPNTGLVYGKPGL</sequence>
<gene>
    <name evidence="2" type="ORF">ANN_02958</name>
</gene>
<feature type="region of interest" description="Disordered" evidence="1">
    <location>
        <begin position="213"/>
        <end position="234"/>
    </location>
</feature>
<evidence type="ECO:0000313" key="2">
    <source>
        <dbReference type="EMBL" id="KAJ4451495.1"/>
    </source>
</evidence>
<dbReference type="EMBL" id="JAJSOF020000001">
    <property type="protein sequence ID" value="KAJ4451495.1"/>
    <property type="molecule type" value="Genomic_DNA"/>
</dbReference>
<protein>
    <submittedName>
        <fullName evidence="2">Uncharacterized protein</fullName>
    </submittedName>
</protein>
<organism evidence="2 3">
    <name type="scientific">Periplaneta americana</name>
    <name type="common">American cockroach</name>
    <name type="synonym">Blatta americana</name>
    <dbReference type="NCBI Taxonomy" id="6978"/>
    <lineage>
        <taxon>Eukaryota</taxon>
        <taxon>Metazoa</taxon>
        <taxon>Ecdysozoa</taxon>
        <taxon>Arthropoda</taxon>
        <taxon>Hexapoda</taxon>
        <taxon>Insecta</taxon>
        <taxon>Pterygota</taxon>
        <taxon>Neoptera</taxon>
        <taxon>Polyneoptera</taxon>
        <taxon>Dictyoptera</taxon>
        <taxon>Blattodea</taxon>
        <taxon>Blattoidea</taxon>
        <taxon>Blattidae</taxon>
        <taxon>Blattinae</taxon>
        <taxon>Periplaneta</taxon>
    </lineage>
</organism>
<feature type="region of interest" description="Disordered" evidence="1">
    <location>
        <begin position="53"/>
        <end position="79"/>
    </location>
</feature>
<accession>A0ABQ8TXQ5</accession>
<evidence type="ECO:0000313" key="3">
    <source>
        <dbReference type="Proteomes" id="UP001148838"/>
    </source>
</evidence>
<comment type="caution">
    <text evidence="2">The sequence shown here is derived from an EMBL/GenBank/DDBJ whole genome shotgun (WGS) entry which is preliminary data.</text>
</comment>
<keyword evidence="3" id="KW-1185">Reference proteome</keyword>
<reference evidence="2 3" key="1">
    <citation type="journal article" date="2022" name="Allergy">
        <title>Genome assembly and annotation of Periplaneta americana reveal a comprehensive cockroach allergen profile.</title>
        <authorList>
            <person name="Wang L."/>
            <person name="Xiong Q."/>
            <person name="Saelim N."/>
            <person name="Wang L."/>
            <person name="Nong W."/>
            <person name="Wan A.T."/>
            <person name="Shi M."/>
            <person name="Liu X."/>
            <person name="Cao Q."/>
            <person name="Hui J.H.L."/>
            <person name="Sookrung N."/>
            <person name="Leung T.F."/>
            <person name="Tungtrongchitr A."/>
            <person name="Tsui S.K.W."/>
        </authorList>
    </citation>
    <scope>NUCLEOTIDE SEQUENCE [LARGE SCALE GENOMIC DNA]</scope>
    <source>
        <strain evidence="2">PWHHKU_190912</strain>
    </source>
</reference>
<name>A0ABQ8TXQ5_PERAM</name>